<evidence type="ECO:0000313" key="2">
    <source>
        <dbReference type="EMBL" id="CAG5112056.1"/>
    </source>
</evidence>
<dbReference type="Proteomes" id="UP001158576">
    <property type="component" value="Chromosome 2"/>
</dbReference>
<evidence type="ECO:0000313" key="3">
    <source>
        <dbReference type="Proteomes" id="UP001158576"/>
    </source>
</evidence>
<dbReference type="InterPro" id="IPR001173">
    <property type="entry name" value="Glyco_trans_2-like"/>
</dbReference>
<gene>
    <name evidence="2" type="ORF">OKIOD_LOCUS15077</name>
</gene>
<dbReference type="SUPFAM" id="SSF53448">
    <property type="entry name" value="Nucleotide-diphospho-sugar transferases"/>
    <property type="match status" value="1"/>
</dbReference>
<dbReference type="PANTHER" id="PTHR15046">
    <property type="entry name" value="GLYCO_TRANS_2-LIKE DOMAIN-CONTAINING PROTEIN"/>
    <property type="match status" value="1"/>
</dbReference>
<sequence length="557" mass="64309">MTVGEFNAALQQTTYIPEAYDGRKLEDVVTLEVVGDINFRIQFPVTIERTKLPVLTQRKSNSIKDRVTVITKTYLRYPCVDRLIKSIAAFYPGITVIVADDNPTDHFQELKNPLVTVKQYKMPAREGWFAGRALAQSQVRTQFYLWVDDDFIFSEETNLEYMVAVAENTGYDIIGGALNGHVMGGWAKNDFLDLQKSPDGYCFDRKKYSSFHLPGYENECQVVDIIENFFLARTTTVGKIRFAMIWLMAALNKTLEIHEVNQSETVESKYEEIYFEREEYFNQFNLQERKNMLIDLFESDDDEKIIRQGLTIIKHESNLEIWKAIASWRNEFVSRVDGNLASLVDENLQISIKEAYSNLVWYTRTDLSDDEAIVADLACVVRNQACLKDVEKKYQAAVENKGYIFNENEDFLIRRHFSAVLDRNELDTKKLFSFIDEKEFDPPLAIQGPKVVIMGILATFFQKLNETEKCTQISGMLTTSSGTIAVYEASYLTFALAIKCDINLARFSNEKTEEILMTNNSRFSWQILEKIEEQKEYSDHLKTLFLHSKAHLMPLND</sequence>
<dbReference type="PANTHER" id="PTHR15046:SF3">
    <property type="entry name" value="BETA-1,4 N-ACETYLGALACTOSAMINYLTRANSFERASE 2-LIKE"/>
    <property type="match status" value="1"/>
</dbReference>
<dbReference type="Pfam" id="PF00535">
    <property type="entry name" value="Glycos_transf_2"/>
    <property type="match status" value="1"/>
</dbReference>
<dbReference type="EMBL" id="OU015567">
    <property type="protein sequence ID" value="CAG5112056.1"/>
    <property type="molecule type" value="Genomic_DNA"/>
</dbReference>
<dbReference type="InterPro" id="IPR029044">
    <property type="entry name" value="Nucleotide-diphossugar_trans"/>
</dbReference>
<reference evidence="2 3" key="1">
    <citation type="submission" date="2021-04" db="EMBL/GenBank/DDBJ databases">
        <authorList>
            <person name="Bliznina A."/>
        </authorList>
    </citation>
    <scope>NUCLEOTIDE SEQUENCE [LARGE SCALE GENOMIC DNA]</scope>
</reference>
<keyword evidence="3" id="KW-1185">Reference proteome</keyword>
<evidence type="ECO:0000259" key="1">
    <source>
        <dbReference type="Pfam" id="PF00535"/>
    </source>
</evidence>
<dbReference type="CDD" id="cd00761">
    <property type="entry name" value="Glyco_tranf_GTA_type"/>
    <property type="match status" value="1"/>
</dbReference>
<proteinExistence type="predicted"/>
<name>A0ABN7T3I7_OIKDI</name>
<dbReference type="Gene3D" id="3.90.550.10">
    <property type="entry name" value="Spore Coat Polysaccharide Biosynthesis Protein SpsA, Chain A"/>
    <property type="match status" value="1"/>
</dbReference>
<protein>
    <submittedName>
        <fullName evidence="2">Oidioi.mRNA.OKI2018_I69.chr2.g6312.t1.cds</fullName>
    </submittedName>
</protein>
<accession>A0ABN7T3I7</accession>
<organism evidence="2 3">
    <name type="scientific">Oikopleura dioica</name>
    <name type="common">Tunicate</name>
    <dbReference type="NCBI Taxonomy" id="34765"/>
    <lineage>
        <taxon>Eukaryota</taxon>
        <taxon>Metazoa</taxon>
        <taxon>Chordata</taxon>
        <taxon>Tunicata</taxon>
        <taxon>Appendicularia</taxon>
        <taxon>Copelata</taxon>
        <taxon>Oikopleuridae</taxon>
        <taxon>Oikopleura</taxon>
    </lineage>
</organism>
<feature type="domain" description="Glycosyltransferase 2-like" evidence="1">
    <location>
        <begin position="68"/>
        <end position="188"/>
    </location>
</feature>